<dbReference type="InterPro" id="IPR008979">
    <property type="entry name" value="Galactose-bd-like_sf"/>
</dbReference>
<dbReference type="InterPro" id="IPR014718">
    <property type="entry name" value="GH-type_carb-bd"/>
</dbReference>
<dbReference type="Pfam" id="PF18998">
    <property type="entry name" value="Flg_new_2"/>
    <property type="match status" value="1"/>
</dbReference>
<dbReference type="InterPro" id="IPR003961">
    <property type="entry name" value="FN3_dom"/>
</dbReference>
<feature type="signal peptide" evidence="5">
    <location>
        <begin position="1"/>
        <end position="24"/>
    </location>
</feature>
<dbReference type="CDD" id="cd00063">
    <property type="entry name" value="FN3"/>
    <property type="match status" value="1"/>
</dbReference>
<dbReference type="Gene3D" id="1.50.10.100">
    <property type="entry name" value="Chondroitin AC/alginate lyase"/>
    <property type="match status" value="1"/>
</dbReference>
<dbReference type="Pfam" id="PF02368">
    <property type="entry name" value="Big_2"/>
    <property type="match status" value="1"/>
</dbReference>
<dbReference type="InterPro" id="IPR054563">
    <property type="entry name" value="HylB-like_N"/>
</dbReference>
<keyword evidence="2 5" id="KW-0732">Signal</keyword>
<comment type="caution">
    <text evidence="8">The sequence shown here is derived from an EMBL/GenBank/DDBJ whole genome shotgun (WGS) entry which is preliminary data.</text>
</comment>
<dbReference type="InterPro" id="IPR004103">
    <property type="entry name" value="Lyase_8_C"/>
</dbReference>
<dbReference type="Pfam" id="PF22637">
    <property type="entry name" value="CBM_4_9_1"/>
    <property type="match status" value="1"/>
</dbReference>
<protein>
    <recommendedName>
        <fullName evidence="10">Hyaluronate lyase</fullName>
    </recommendedName>
</protein>
<dbReference type="Pfam" id="PF02884">
    <property type="entry name" value="Lyase_8_C"/>
    <property type="match status" value="1"/>
</dbReference>
<dbReference type="SMART" id="SM00060">
    <property type="entry name" value="FN3"/>
    <property type="match status" value="1"/>
</dbReference>
<evidence type="ECO:0008006" key="10">
    <source>
        <dbReference type="Google" id="ProtNLM"/>
    </source>
</evidence>
<dbReference type="Pfam" id="PF02278">
    <property type="entry name" value="Lyase_8"/>
    <property type="match status" value="1"/>
</dbReference>
<dbReference type="InterPro" id="IPR012970">
    <property type="entry name" value="Lyase_8_alpha_N"/>
</dbReference>
<gene>
    <name evidence="8" type="ORF">GCM10010913_37470</name>
</gene>
<keyword evidence="9" id="KW-1185">Reference proteome</keyword>
<comment type="similarity">
    <text evidence="1">Belongs to the polysaccharide lyase 8 family.</text>
</comment>
<dbReference type="SUPFAM" id="SSF49863">
    <property type="entry name" value="Hyaluronate lyase-like, C-terminal domain"/>
    <property type="match status" value="1"/>
</dbReference>
<dbReference type="SUPFAM" id="SSF49373">
    <property type="entry name" value="Invasin/intimin cell-adhesion fragments"/>
    <property type="match status" value="1"/>
</dbReference>
<dbReference type="PANTHER" id="PTHR38481:SF1">
    <property type="entry name" value="HYALURONATE LYASE"/>
    <property type="match status" value="1"/>
</dbReference>
<evidence type="ECO:0000256" key="3">
    <source>
        <dbReference type="ARBA" id="ARBA00023239"/>
    </source>
</evidence>
<dbReference type="PROSITE" id="PS50853">
    <property type="entry name" value="FN3"/>
    <property type="match status" value="1"/>
</dbReference>
<feature type="chain" id="PRO_5046266267" description="Hyaluronate lyase" evidence="5">
    <location>
        <begin position="25"/>
        <end position="1543"/>
    </location>
</feature>
<evidence type="ECO:0000256" key="4">
    <source>
        <dbReference type="SAM" id="MobiDB-lite"/>
    </source>
</evidence>
<feature type="domain" description="SLH" evidence="7">
    <location>
        <begin position="1489"/>
        <end position="1543"/>
    </location>
</feature>
<dbReference type="InterPro" id="IPR011013">
    <property type="entry name" value="Gal_mutarotase_sf_dom"/>
</dbReference>
<dbReference type="SMART" id="SM00635">
    <property type="entry name" value="BID_2"/>
    <property type="match status" value="1"/>
</dbReference>
<dbReference type="InterPro" id="IPR038970">
    <property type="entry name" value="Lyase_8"/>
</dbReference>
<dbReference type="Gene3D" id="2.70.98.10">
    <property type="match status" value="1"/>
</dbReference>
<feature type="compositionally biased region" description="Pro residues" evidence="4">
    <location>
        <begin position="1330"/>
        <end position="1346"/>
    </location>
</feature>
<sequence length="1543" mass="167427">MKRVLSVLLVVTLVVTLLPVGTSAAISSDEGNWQQDMKGLAIGKNDVGISNANELESDTIDVDGNEDNYSIFENNGQAEENMLGESENVKESIKQLSPADVPFQVSANANLVPNGDFELTAAPSGTWTQYTDTNPVPVNWDTWIPVGSGKPTGRTVSVTTDTYNYCSGQQSMLIDASSTSRVSLNVKAPVEAGKSYRLKVWYKTENVAGGSGVYFRSSLPHPSDSQKNVAGPNSTKVYGTNDWTMQQGFITVPNGYDKFLIELFLENSTGKVWFDNVQLEEYDGITGLTLEPTAMTMTVGEMKPLTLNVTPSNLQSPDVIWSTSDQNVATVDNNGNITAVAAGVATVTVATQDETIKAQSKISVDSAETAAAYNQLRVRWKQKLVGAADAGLAADPVIQALVAEMDKSVSNAAKTGYLDTLSANDSSRQYLWSDFTDSADTKEQHANNIVSEFTRIKTMATAYNTESSRFYHDPQLRDAIIGALDWMYAKRYNERLSYSTASSWWGFEIGAPQLLNDCLVLMYDELNDQQIANFMRAIDKYCPDPTKRVQNSNVIETGGNLLDKALVVTLRGVIGKNSAKITQGRDSIGSEFNYVTSGDGVYEDGSLVQHANIAYTAGYGAVWLSRTADITYLLNNSPWPVTDPRVANIYKWVSDTFEPVIYKGLYMDMVNGRGISRSDSGTARSTIVALASLAEGAPPEISANIRSMVKEWVSKDTTFADYYKGLPIYSVMLLKRVMNDDTVVARGELSQSYMFNGMARVTHHRPDYAFGLSMFSDRISDFEMGNKENLKGWDTGLGMTYIYNNDLSQYRDGFWATVNSFRLPGTTTDGSGEGKMPGEWAYYYNTESHVGGVTLDHLYSTSAMNFSLKKVTGSDLSGKKSWFMFDDEIVALGTDISKTSAATKTVETIVDNRKLNSSGDNEFLVNGVPVPTALDYAEDINSVNWAHLAGNSSDSGSDVGYYFPTAPTLQVIREARTGSWYDINNGQSKDKLTRNYASIAFEHEDNPQSASYEYVLLPGKTAAQTQAYSEQPSVEVLSNTSTVQAVSNKQLGITTANFWNAGSVERISAKSAAAVIMREDHGEMKIAISDPTQKQSTVTLEVHQPDLALLTADIGMKVAPIEGGVSISVNTSGSLGKTYTAVFDLEKSNNITMEGATADKQTAKKGETVTVTLNTPVGKEFDKWIVAPANLTLNQDATNANVYTFIMPDEAVKITATYKEAAIVDGTEPAWPSGAQLSASSIGRTSLMLSWREATDNIGVVSYKIYKNGHEIIQLPGNITSYTVSGLLPDTSYIFVVKAGDAAGNWSDGLRVAVRTEANSSSGGSTQTPNPAPAPTAPTTPTPTEPKNPIDPIEPAKPVEPETPKVDLSDIMNHWAKASIEKSVELGFVKGYGDGTFRPNGAVTRGEVSTMLARALKLEQANTEFDFMDQDQTPAWAQPFIQALVKAGYISGYKDGTFRANNEISRSEFVVIIVRALGLELNSELTSTFDDVDQIPVWATPYVAAAAEAGLVKGNGNGKFNPNAPITRAEAVTLILSMLNQLQ</sequence>
<dbReference type="InterPro" id="IPR013783">
    <property type="entry name" value="Ig-like_fold"/>
</dbReference>
<dbReference type="SUPFAM" id="SSF74650">
    <property type="entry name" value="Galactose mutarotase-like"/>
    <property type="match status" value="1"/>
</dbReference>
<dbReference type="Gene3D" id="2.60.220.10">
    <property type="entry name" value="Polysaccharide lyase family 8-like, C-terminal"/>
    <property type="match status" value="1"/>
</dbReference>
<dbReference type="InterPro" id="IPR003159">
    <property type="entry name" value="Lyase_8_central_dom"/>
</dbReference>
<dbReference type="InterPro" id="IPR008964">
    <property type="entry name" value="Invasin/intimin_cell_adhesion"/>
</dbReference>
<dbReference type="PROSITE" id="PS51272">
    <property type="entry name" value="SLH"/>
    <property type="match status" value="3"/>
</dbReference>
<dbReference type="Gene3D" id="2.60.40.1080">
    <property type="match status" value="1"/>
</dbReference>
<dbReference type="SUPFAM" id="SSF48230">
    <property type="entry name" value="Chondroitin AC/alginate lyase"/>
    <property type="match status" value="1"/>
</dbReference>
<evidence type="ECO:0000313" key="8">
    <source>
        <dbReference type="EMBL" id="GGG12148.1"/>
    </source>
</evidence>
<feature type="domain" description="Fibronectin type-III" evidence="6">
    <location>
        <begin position="1231"/>
        <end position="1319"/>
    </location>
</feature>
<dbReference type="Pfam" id="PF00395">
    <property type="entry name" value="SLH"/>
    <property type="match status" value="3"/>
</dbReference>
<dbReference type="InterPro" id="IPR044060">
    <property type="entry name" value="Bacterial_rp_domain"/>
</dbReference>
<reference evidence="9" key="1">
    <citation type="journal article" date="2019" name="Int. J. Syst. Evol. Microbiol.">
        <title>The Global Catalogue of Microorganisms (GCM) 10K type strain sequencing project: providing services to taxonomists for standard genome sequencing and annotation.</title>
        <authorList>
            <consortium name="The Broad Institute Genomics Platform"/>
            <consortium name="The Broad Institute Genome Sequencing Center for Infectious Disease"/>
            <person name="Wu L."/>
            <person name="Ma J."/>
        </authorList>
    </citation>
    <scope>NUCLEOTIDE SEQUENCE [LARGE SCALE GENOMIC DNA]</scope>
    <source>
        <strain evidence="9">CGMCC 1.15420</strain>
    </source>
</reference>
<dbReference type="RefSeq" id="WP_162944150.1">
    <property type="nucleotide sequence ID" value="NZ_BMIW01000033.1"/>
</dbReference>
<feature type="domain" description="SLH" evidence="7">
    <location>
        <begin position="1363"/>
        <end position="1423"/>
    </location>
</feature>
<dbReference type="InterPro" id="IPR011071">
    <property type="entry name" value="Lyase_8-like_C"/>
</dbReference>
<dbReference type="PANTHER" id="PTHR38481">
    <property type="entry name" value="HYALURONATE LYASE"/>
    <property type="match status" value="1"/>
</dbReference>
<evidence type="ECO:0000259" key="6">
    <source>
        <dbReference type="PROSITE" id="PS50853"/>
    </source>
</evidence>
<dbReference type="InterPro" id="IPR008929">
    <property type="entry name" value="Chondroitin_lyas"/>
</dbReference>
<feature type="domain" description="SLH" evidence="7">
    <location>
        <begin position="1424"/>
        <end position="1487"/>
    </location>
</feature>
<dbReference type="InterPro" id="IPR001119">
    <property type="entry name" value="SLH_dom"/>
</dbReference>
<dbReference type="EMBL" id="BMIW01000033">
    <property type="protein sequence ID" value="GGG12148.1"/>
    <property type="molecule type" value="Genomic_DNA"/>
</dbReference>
<dbReference type="InterPro" id="IPR036116">
    <property type="entry name" value="FN3_sf"/>
</dbReference>
<dbReference type="SUPFAM" id="SSF49785">
    <property type="entry name" value="Galactose-binding domain-like"/>
    <property type="match status" value="1"/>
</dbReference>
<proteinExistence type="inferred from homology"/>
<evidence type="ECO:0000256" key="2">
    <source>
        <dbReference type="ARBA" id="ARBA00022729"/>
    </source>
</evidence>
<dbReference type="CDD" id="cd01083">
    <property type="entry name" value="GAG_Lyase"/>
    <property type="match status" value="1"/>
</dbReference>
<evidence type="ECO:0000259" key="7">
    <source>
        <dbReference type="PROSITE" id="PS51272"/>
    </source>
</evidence>
<evidence type="ECO:0000256" key="5">
    <source>
        <dbReference type="SAM" id="SignalP"/>
    </source>
</evidence>
<organism evidence="8 9">
    <name type="scientific">Paenibacillus aceti</name>
    <dbReference type="NCBI Taxonomy" id="1820010"/>
    <lineage>
        <taxon>Bacteria</taxon>
        <taxon>Bacillati</taxon>
        <taxon>Bacillota</taxon>
        <taxon>Bacilli</taxon>
        <taxon>Bacillales</taxon>
        <taxon>Paenibacillaceae</taxon>
        <taxon>Paenibacillus</taxon>
    </lineage>
</organism>
<dbReference type="Gene3D" id="2.60.120.260">
    <property type="entry name" value="Galactose-binding domain-like"/>
    <property type="match status" value="1"/>
</dbReference>
<dbReference type="InterPro" id="IPR003343">
    <property type="entry name" value="Big_2"/>
</dbReference>
<evidence type="ECO:0000256" key="1">
    <source>
        <dbReference type="ARBA" id="ARBA00006699"/>
    </source>
</evidence>
<keyword evidence="3" id="KW-0456">Lyase</keyword>
<dbReference type="Pfam" id="PF08124">
    <property type="entry name" value="Lyase_8_N"/>
    <property type="match status" value="1"/>
</dbReference>
<accession>A0ABQ1W4U3</accession>
<evidence type="ECO:0000313" key="9">
    <source>
        <dbReference type="Proteomes" id="UP000608420"/>
    </source>
</evidence>
<dbReference type="SUPFAM" id="SSF49265">
    <property type="entry name" value="Fibronectin type III"/>
    <property type="match status" value="1"/>
</dbReference>
<feature type="region of interest" description="Disordered" evidence="4">
    <location>
        <begin position="1317"/>
        <end position="1364"/>
    </location>
</feature>
<dbReference type="Proteomes" id="UP000608420">
    <property type="component" value="Unassembled WGS sequence"/>
</dbReference>
<dbReference type="Gene3D" id="2.60.40.10">
    <property type="entry name" value="Immunoglobulins"/>
    <property type="match status" value="1"/>
</dbReference>
<name>A0ABQ1W4U3_9BACL</name>
<dbReference type="Pfam" id="PF00041">
    <property type="entry name" value="fn3"/>
    <property type="match status" value="1"/>
</dbReference>